<name>A0A2R5GBX2_9STRA</name>
<comment type="caution">
    <text evidence="4">The sequence shown here is derived from an EMBL/GenBank/DDBJ whole genome shotgun (WGS) entry which is preliminary data.</text>
</comment>
<dbReference type="OrthoDB" id="41362at2759"/>
<dbReference type="InParanoid" id="A0A2R5GBX2"/>
<dbReference type="PANTHER" id="PTHR43673">
    <property type="entry name" value="NAD(P)H NITROREDUCTASE YDGI-RELATED"/>
    <property type="match status" value="1"/>
</dbReference>
<dbReference type="GO" id="GO:0016491">
    <property type="term" value="F:oxidoreductase activity"/>
    <property type="evidence" value="ECO:0007669"/>
    <property type="project" value="UniProtKB-KW"/>
</dbReference>
<dbReference type="Gene3D" id="3.40.109.10">
    <property type="entry name" value="NADH Oxidase"/>
    <property type="match status" value="1"/>
</dbReference>
<proteinExistence type="inferred from homology"/>
<dbReference type="SUPFAM" id="SSF55469">
    <property type="entry name" value="FMN-dependent nitroreductase-like"/>
    <property type="match status" value="1"/>
</dbReference>
<dbReference type="InterPro" id="IPR029479">
    <property type="entry name" value="Nitroreductase"/>
</dbReference>
<evidence type="ECO:0000313" key="5">
    <source>
        <dbReference type="Proteomes" id="UP000241890"/>
    </source>
</evidence>
<evidence type="ECO:0000256" key="2">
    <source>
        <dbReference type="ARBA" id="ARBA00023002"/>
    </source>
</evidence>
<reference evidence="4 5" key="1">
    <citation type="submission" date="2017-12" db="EMBL/GenBank/DDBJ databases">
        <title>Sequencing, de novo assembly and annotation of complete genome of a new Thraustochytrid species, strain FCC1311.</title>
        <authorList>
            <person name="Sedici K."/>
            <person name="Godart F."/>
            <person name="Aiese Cigliano R."/>
            <person name="Sanseverino W."/>
            <person name="Barakat M."/>
            <person name="Ortet P."/>
            <person name="Marechal E."/>
            <person name="Cagnac O."/>
            <person name="Amato A."/>
        </authorList>
    </citation>
    <scope>NUCLEOTIDE SEQUENCE [LARGE SCALE GENOMIC DNA]</scope>
</reference>
<dbReference type="AlphaFoldDB" id="A0A2R5GBX2"/>
<dbReference type="EMBL" id="BEYU01000018">
    <property type="protein sequence ID" value="GBG26073.1"/>
    <property type="molecule type" value="Genomic_DNA"/>
</dbReference>
<feature type="domain" description="Nitroreductase" evidence="3">
    <location>
        <begin position="8"/>
        <end position="179"/>
    </location>
</feature>
<evidence type="ECO:0000256" key="1">
    <source>
        <dbReference type="ARBA" id="ARBA00007118"/>
    </source>
</evidence>
<dbReference type="Proteomes" id="UP000241890">
    <property type="component" value="Unassembled WGS sequence"/>
</dbReference>
<dbReference type="PANTHER" id="PTHR43673:SF10">
    <property type="entry name" value="NADH DEHYDROGENASE_NAD(P)H NITROREDUCTASE XCC3605-RELATED"/>
    <property type="match status" value="1"/>
</dbReference>
<evidence type="ECO:0000313" key="4">
    <source>
        <dbReference type="EMBL" id="GBG26073.1"/>
    </source>
</evidence>
<keyword evidence="5" id="KW-1185">Reference proteome</keyword>
<sequence length="206" mass="23169">MNVSEATKHRKSVRQFLDKPVAEETVRKLLELAARSPSGGNTQAMEAVMKGGFDAPEFNIYPSAAESKEFLDRRRQLGFKMYELMGIARDDKAGRAEAMLKNYDFFGAPVGLIVTVDRVCDRNGWGHVGMFLQTLCLLACDFGLETCLQEAWSSIHQTIYKQLNIPDSEMLWCGVALGYADWSAKVNDLESEREPVEKFATFINKL</sequence>
<organism evidence="4 5">
    <name type="scientific">Hondaea fermentalgiana</name>
    <dbReference type="NCBI Taxonomy" id="2315210"/>
    <lineage>
        <taxon>Eukaryota</taxon>
        <taxon>Sar</taxon>
        <taxon>Stramenopiles</taxon>
        <taxon>Bigyra</taxon>
        <taxon>Labyrinthulomycetes</taxon>
        <taxon>Thraustochytrida</taxon>
        <taxon>Thraustochytriidae</taxon>
        <taxon>Hondaea</taxon>
    </lineage>
</organism>
<dbReference type="InterPro" id="IPR000415">
    <property type="entry name" value="Nitroreductase-like"/>
</dbReference>
<dbReference type="CDD" id="cd02136">
    <property type="entry name" value="PnbA_NfnB-like"/>
    <property type="match status" value="1"/>
</dbReference>
<gene>
    <name evidence="4" type="ORF">FCC1311_022932</name>
</gene>
<protein>
    <submittedName>
        <fullName evidence="4">Nitroreductase family protein</fullName>
    </submittedName>
</protein>
<accession>A0A2R5GBX2</accession>
<dbReference type="Pfam" id="PF00881">
    <property type="entry name" value="Nitroreductase"/>
    <property type="match status" value="1"/>
</dbReference>
<evidence type="ECO:0000259" key="3">
    <source>
        <dbReference type="Pfam" id="PF00881"/>
    </source>
</evidence>
<comment type="similarity">
    <text evidence="1">Belongs to the nitroreductase family.</text>
</comment>
<keyword evidence="2" id="KW-0560">Oxidoreductase</keyword>